<dbReference type="EMBL" id="OVTA01000033">
    <property type="protein sequence ID" value="SPR99651.1"/>
    <property type="molecule type" value="Genomic_DNA"/>
</dbReference>
<name>A0A375J4Y7_9BURK</name>
<organism evidence="1 2">
    <name type="scientific">Cupriavidus taiwanensis</name>
    <dbReference type="NCBI Taxonomy" id="164546"/>
    <lineage>
        <taxon>Bacteria</taxon>
        <taxon>Pseudomonadati</taxon>
        <taxon>Pseudomonadota</taxon>
        <taxon>Betaproteobacteria</taxon>
        <taxon>Burkholderiales</taxon>
        <taxon>Burkholderiaceae</taxon>
        <taxon>Cupriavidus</taxon>
    </lineage>
</organism>
<dbReference type="AlphaFoldDB" id="A0A375J4Y7"/>
<proteinExistence type="predicted"/>
<sequence length="74" mass="8359">MELNAIQIRFPFLPSFPRKREPSVVKSHWVPAFAGTTVAYLNVIWGLKGLNARYCRRQLAQSEDPVSANFNGPV</sequence>
<protein>
    <submittedName>
        <fullName evidence="1">Uncharacterized protein</fullName>
    </submittedName>
</protein>
<dbReference type="Proteomes" id="UP000256805">
    <property type="component" value="Unassembled WGS sequence"/>
</dbReference>
<accession>A0A375J4Y7</accession>
<reference evidence="1 2" key="1">
    <citation type="submission" date="2018-01" db="EMBL/GenBank/DDBJ databases">
        <authorList>
            <person name="Gaut B.S."/>
            <person name="Morton B.R."/>
            <person name="Clegg M.T."/>
            <person name="Duvall M.R."/>
        </authorList>
    </citation>
    <scope>NUCLEOTIDE SEQUENCE [LARGE SCALE GENOMIC DNA]</scope>
    <source>
        <strain evidence="1">Cupriavidus taiwanensis cmp 52</strain>
    </source>
</reference>
<gene>
    <name evidence="1" type="ORF">CBM2634_B100044</name>
</gene>
<evidence type="ECO:0000313" key="1">
    <source>
        <dbReference type="EMBL" id="SPR99651.1"/>
    </source>
</evidence>
<evidence type="ECO:0000313" key="2">
    <source>
        <dbReference type="Proteomes" id="UP000256805"/>
    </source>
</evidence>